<dbReference type="Proteomes" id="UP000199659">
    <property type="component" value="Unassembled WGS sequence"/>
</dbReference>
<accession>A0A1I6LY67</accession>
<evidence type="ECO:0000313" key="8">
    <source>
        <dbReference type="Proteomes" id="UP000199659"/>
    </source>
</evidence>
<keyword evidence="8" id="KW-1185">Reference proteome</keyword>
<dbReference type="STRING" id="37658.SAMN05661086_03667"/>
<dbReference type="GO" id="GO:0016787">
    <property type="term" value="F:hydrolase activity"/>
    <property type="evidence" value="ECO:0007669"/>
    <property type="project" value="UniProtKB-KW"/>
</dbReference>
<dbReference type="Gene3D" id="1.10.30.50">
    <property type="match status" value="1"/>
</dbReference>
<dbReference type="CDD" id="cd00085">
    <property type="entry name" value="HNHc"/>
    <property type="match status" value="1"/>
</dbReference>
<gene>
    <name evidence="7" type="ORF">SAMN05661086_03667</name>
</gene>
<feature type="region of interest" description="Disordered" evidence="5">
    <location>
        <begin position="11"/>
        <end position="30"/>
    </location>
</feature>
<reference evidence="7 8" key="1">
    <citation type="submission" date="2016-10" db="EMBL/GenBank/DDBJ databases">
        <authorList>
            <person name="de Groot N.N."/>
        </authorList>
    </citation>
    <scope>NUCLEOTIDE SEQUENCE [LARGE SCALE GENOMIC DNA]</scope>
    <source>
        <strain evidence="7 8">743A</strain>
    </source>
</reference>
<evidence type="ECO:0000259" key="6">
    <source>
        <dbReference type="SMART" id="SM00507"/>
    </source>
</evidence>
<dbReference type="GO" id="GO:0005829">
    <property type="term" value="C:cytosol"/>
    <property type="evidence" value="ECO:0007669"/>
    <property type="project" value="TreeGrafter"/>
</dbReference>
<proteinExistence type="inferred from homology"/>
<dbReference type="InterPro" id="IPR003615">
    <property type="entry name" value="HNH_nuc"/>
</dbReference>
<dbReference type="InterPro" id="IPR044925">
    <property type="entry name" value="His-Me_finger_sf"/>
</dbReference>
<dbReference type="PANTHER" id="PTHR41286:SF1">
    <property type="entry name" value="HNH NUCLEASE YAJD-RELATED"/>
    <property type="match status" value="1"/>
</dbReference>
<dbReference type="GO" id="GO:0008270">
    <property type="term" value="F:zinc ion binding"/>
    <property type="evidence" value="ECO:0007669"/>
    <property type="project" value="InterPro"/>
</dbReference>
<dbReference type="SMART" id="SM00507">
    <property type="entry name" value="HNHc"/>
    <property type="match status" value="1"/>
</dbReference>
<dbReference type="PANTHER" id="PTHR41286">
    <property type="entry name" value="HNH NUCLEASE YAJD-RELATED"/>
    <property type="match status" value="1"/>
</dbReference>
<dbReference type="InterPro" id="IPR002711">
    <property type="entry name" value="HNH"/>
</dbReference>
<dbReference type="GO" id="GO:0004519">
    <property type="term" value="F:endonuclease activity"/>
    <property type="evidence" value="ECO:0007669"/>
    <property type="project" value="InterPro"/>
</dbReference>
<evidence type="ECO:0000313" key="7">
    <source>
        <dbReference type="EMBL" id="SFS08419.1"/>
    </source>
</evidence>
<dbReference type="Pfam" id="PF01844">
    <property type="entry name" value="HNH"/>
    <property type="match status" value="1"/>
</dbReference>
<dbReference type="EMBL" id="FOYZ01000024">
    <property type="protein sequence ID" value="SFS08419.1"/>
    <property type="molecule type" value="Genomic_DNA"/>
</dbReference>
<comment type="similarity">
    <text evidence="3">Belongs to the HNH nuclease family.</text>
</comment>
<organism evidence="7 8">
    <name type="scientific">Anaeromicropila populeti</name>
    <dbReference type="NCBI Taxonomy" id="37658"/>
    <lineage>
        <taxon>Bacteria</taxon>
        <taxon>Bacillati</taxon>
        <taxon>Bacillota</taxon>
        <taxon>Clostridia</taxon>
        <taxon>Lachnospirales</taxon>
        <taxon>Lachnospiraceae</taxon>
        <taxon>Anaeromicropila</taxon>
    </lineage>
</organism>
<evidence type="ECO:0000256" key="2">
    <source>
        <dbReference type="ARBA" id="ARBA00022801"/>
    </source>
</evidence>
<dbReference type="SUPFAM" id="SSF54060">
    <property type="entry name" value="His-Me finger endonucleases"/>
    <property type="match status" value="1"/>
</dbReference>
<dbReference type="GO" id="GO:0003676">
    <property type="term" value="F:nucleic acid binding"/>
    <property type="evidence" value="ECO:0007669"/>
    <property type="project" value="InterPro"/>
</dbReference>
<dbReference type="AlphaFoldDB" id="A0A1I6LY67"/>
<evidence type="ECO:0000256" key="4">
    <source>
        <dbReference type="ARBA" id="ARBA00040194"/>
    </source>
</evidence>
<keyword evidence="1" id="KW-0540">Nuclease</keyword>
<sequence>MGHTTCRAFLMPEGGEHNMPRKPKRPCSHPGCPNLTDGRYCPEHEKEENKRYERYDRDPATKRRYGRAWKRIRDSYAAAHPLCEQCLKDGRYVATEEIHHKLPLSQGGTHDRSNLIALCKSCHAKIHAEHGDRWHNK</sequence>
<evidence type="ECO:0000256" key="3">
    <source>
        <dbReference type="ARBA" id="ARBA00038412"/>
    </source>
</evidence>
<protein>
    <recommendedName>
        <fullName evidence="4">Putative HNH nuclease YajD</fullName>
    </recommendedName>
</protein>
<keyword evidence="2" id="KW-0378">Hydrolase</keyword>
<evidence type="ECO:0000256" key="1">
    <source>
        <dbReference type="ARBA" id="ARBA00022722"/>
    </source>
</evidence>
<evidence type="ECO:0000256" key="5">
    <source>
        <dbReference type="SAM" id="MobiDB-lite"/>
    </source>
</evidence>
<name>A0A1I6LY67_9FIRM</name>
<feature type="domain" description="HNH nuclease" evidence="6">
    <location>
        <begin position="71"/>
        <end position="124"/>
    </location>
</feature>